<name>A0A645IDL1_9ZZZZ</name>
<evidence type="ECO:0008006" key="3">
    <source>
        <dbReference type="Google" id="ProtNLM"/>
    </source>
</evidence>
<feature type="transmembrane region" description="Helical" evidence="1">
    <location>
        <begin position="54"/>
        <end position="74"/>
    </location>
</feature>
<dbReference type="Pfam" id="PF10825">
    <property type="entry name" value="DUF2752"/>
    <property type="match status" value="1"/>
</dbReference>
<keyword evidence="1" id="KW-0472">Membrane</keyword>
<gene>
    <name evidence="2" type="ORF">SDC9_196159</name>
</gene>
<reference evidence="2" key="1">
    <citation type="submission" date="2019-08" db="EMBL/GenBank/DDBJ databases">
        <authorList>
            <person name="Kucharzyk K."/>
            <person name="Murdoch R.W."/>
            <person name="Higgins S."/>
            <person name="Loffler F."/>
        </authorList>
    </citation>
    <scope>NUCLEOTIDE SEQUENCE</scope>
</reference>
<evidence type="ECO:0000256" key="1">
    <source>
        <dbReference type="SAM" id="Phobius"/>
    </source>
</evidence>
<dbReference type="EMBL" id="VSSQ01110983">
    <property type="protein sequence ID" value="MPN48549.1"/>
    <property type="molecule type" value="Genomic_DNA"/>
</dbReference>
<keyword evidence="1" id="KW-1133">Transmembrane helix</keyword>
<comment type="caution">
    <text evidence="2">The sequence shown here is derived from an EMBL/GenBank/DDBJ whole genome shotgun (WGS) entry which is preliminary data.</text>
</comment>
<keyword evidence="1" id="KW-0812">Transmembrane</keyword>
<dbReference type="AlphaFoldDB" id="A0A645IDL1"/>
<organism evidence="2">
    <name type="scientific">bioreactor metagenome</name>
    <dbReference type="NCBI Taxonomy" id="1076179"/>
    <lineage>
        <taxon>unclassified sequences</taxon>
        <taxon>metagenomes</taxon>
        <taxon>ecological metagenomes</taxon>
    </lineage>
</organism>
<dbReference type="InterPro" id="IPR021215">
    <property type="entry name" value="DUF2752"/>
</dbReference>
<sequence length="118" mass="12551">MAAGGTVLLHVVDPNQPGHYPLCPLYALTGWYCPGCGALRAVHDLSVGDLAGAWMMNPLLVLSVPYLVGVWIAAVQRSATGRPRRWVAPGWLVLSVAIALTLFGVLRNVPALSFLAPH</sequence>
<feature type="transmembrane region" description="Helical" evidence="1">
    <location>
        <begin position="86"/>
        <end position="106"/>
    </location>
</feature>
<proteinExistence type="predicted"/>
<protein>
    <recommendedName>
        <fullName evidence="3">DUF2752 domain-containing protein</fullName>
    </recommendedName>
</protein>
<accession>A0A645IDL1</accession>
<evidence type="ECO:0000313" key="2">
    <source>
        <dbReference type="EMBL" id="MPN48549.1"/>
    </source>
</evidence>